<dbReference type="PROSITE" id="PS50011">
    <property type="entry name" value="PROTEIN_KINASE_DOM"/>
    <property type="match status" value="1"/>
</dbReference>
<reference evidence="13" key="1">
    <citation type="submission" date="2025-08" db="UniProtKB">
        <authorList>
            <consortium name="RefSeq"/>
        </authorList>
    </citation>
    <scope>IDENTIFICATION</scope>
    <source>
        <tissue evidence="13">Sperm</tissue>
    </source>
</reference>
<dbReference type="AlphaFoldDB" id="A0AAJ7UBG6"/>
<dbReference type="Gene3D" id="1.10.510.10">
    <property type="entry name" value="Transferase(Phosphotransferase) domain 1"/>
    <property type="match status" value="1"/>
</dbReference>
<dbReference type="PROSITE" id="PS00108">
    <property type="entry name" value="PROTEIN_KINASE_ST"/>
    <property type="match status" value="1"/>
</dbReference>
<keyword evidence="6" id="KW-0418">Kinase</keyword>
<keyword evidence="12" id="KW-1185">Reference proteome</keyword>
<feature type="region of interest" description="Disordered" evidence="10">
    <location>
        <begin position="1"/>
        <end position="30"/>
    </location>
</feature>
<dbReference type="InterPro" id="IPR000719">
    <property type="entry name" value="Prot_kinase_dom"/>
</dbReference>
<dbReference type="Proteomes" id="UP001318040">
    <property type="component" value="Chromosome 63"/>
</dbReference>
<dbReference type="PANTHER" id="PTHR44899">
    <property type="entry name" value="CAMK FAMILY PROTEIN KINASE"/>
    <property type="match status" value="1"/>
</dbReference>
<evidence type="ECO:0000259" key="11">
    <source>
        <dbReference type="PROSITE" id="PS50011"/>
    </source>
</evidence>
<dbReference type="GeneID" id="116956059"/>
<evidence type="ECO:0000256" key="8">
    <source>
        <dbReference type="ARBA" id="ARBA00047899"/>
    </source>
</evidence>
<comment type="catalytic activity">
    <reaction evidence="9">
        <text>L-seryl-[protein] + ATP = O-phospho-L-seryl-[protein] + ADP + H(+)</text>
        <dbReference type="Rhea" id="RHEA:17989"/>
        <dbReference type="Rhea" id="RHEA-COMP:9863"/>
        <dbReference type="Rhea" id="RHEA-COMP:11604"/>
        <dbReference type="ChEBI" id="CHEBI:15378"/>
        <dbReference type="ChEBI" id="CHEBI:29999"/>
        <dbReference type="ChEBI" id="CHEBI:30616"/>
        <dbReference type="ChEBI" id="CHEBI:83421"/>
        <dbReference type="ChEBI" id="CHEBI:456216"/>
        <dbReference type="EC" id="2.7.11.1"/>
    </reaction>
</comment>
<dbReference type="GO" id="GO:0005524">
    <property type="term" value="F:ATP binding"/>
    <property type="evidence" value="ECO:0007669"/>
    <property type="project" value="UniProtKB-KW"/>
</dbReference>
<keyword evidence="7" id="KW-0067">ATP-binding</keyword>
<evidence type="ECO:0000256" key="6">
    <source>
        <dbReference type="ARBA" id="ARBA00022777"/>
    </source>
</evidence>
<dbReference type="GO" id="GO:0004674">
    <property type="term" value="F:protein serine/threonine kinase activity"/>
    <property type="evidence" value="ECO:0007669"/>
    <property type="project" value="UniProtKB-KW"/>
</dbReference>
<dbReference type="PANTHER" id="PTHR44899:SF8">
    <property type="entry name" value="NIMA-RELATED KINASE 11"/>
    <property type="match status" value="1"/>
</dbReference>
<feature type="region of interest" description="Disordered" evidence="10">
    <location>
        <begin position="426"/>
        <end position="534"/>
    </location>
</feature>
<comment type="catalytic activity">
    <reaction evidence="8">
        <text>L-threonyl-[protein] + ATP = O-phospho-L-threonyl-[protein] + ADP + H(+)</text>
        <dbReference type="Rhea" id="RHEA:46608"/>
        <dbReference type="Rhea" id="RHEA-COMP:11060"/>
        <dbReference type="Rhea" id="RHEA-COMP:11605"/>
        <dbReference type="ChEBI" id="CHEBI:15378"/>
        <dbReference type="ChEBI" id="CHEBI:30013"/>
        <dbReference type="ChEBI" id="CHEBI:30616"/>
        <dbReference type="ChEBI" id="CHEBI:61977"/>
        <dbReference type="ChEBI" id="CHEBI:456216"/>
        <dbReference type="EC" id="2.7.11.1"/>
    </reaction>
</comment>
<dbReference type="EC" id="2.7.11.1" evidence="2"/>
<dbReference type="RefSeq" id="XP_032833381.1">
    <property type="nucleotide sequence ID" value="XM_032977490.1"/>
</dbReference>
<keyword evidence="4" id="KW-0808">Transferase</keyword>
<evidence type="ECO:0000256" key="5">
    <source>
        <dbReference type="ARBA" id="ARBA00022741"/>
    </source>
</evidence>
<organism evidence="12 13">
    <name type="scientific">Petromyzon marinus</name>
    <name type="common">Sea lamprey</name>
    <dbReference type="NCBI Taxonomy" id="7757"/>
    <lineage>
        <taxon>Eukaryota</taxon>
        <taxon>Metazoa</taxon>
        <taxon>Chordata</taxon>
        <taxon>Craniata</taxon>
        <taxon>Vertebrata</taxon>
        <taxon>Cyclostomata</taxon>
        <taxon>Hyperoartia</taxon>
        <taxon>Petromyzontiformes</taxon>
        <taxon>Petromyzontidae</taxon>
        <taxon>Petromyzon</taxon>
    </lineage>
</organism>
<evidence type="ECO:0000256" key="4">
    <source>
        <dbReference type="ARBA" id="ARBA00022679"/>
    </source>
</evidence>
<name>A0AAJ7UBG6_PETMA</name>
<evidence type="ECO:0000256" key="2">
    <source>
        <dbReference type="ARBA" id="ARBA00012513"/>
    </source>
</evidence>
<evidence type="ECO:0000256" key="10">
    <source>
        <dbReference type="SAM" id="MobiDB-lite"/>
    </source>
</evidence>
<accession>A0AAJ7UBG6</accession>
<dbReference type="SUPFAM" id="SSF56112">
    <property type="entry name" value="Protein kinase-like (PK-like)"/>
    <property type="match status" value="1"/>
</dbReference>
<keyword evidence="5" id="KW-0547">Nucleotide-binding</keyword>
<dbReference type="SMART" id="SM00220">
    <property type="entry name" value="S_TKc"/>
    <property type="match status" value="1"/>
</dbReference>
<dbReference type="KEGG" id="pmrn:116956059"/>
<feature type="compositionally biased region" description="Pro residues" evidence="10">
    <location>
        <begin position="11"/>
        <end position="29"/>
    </location>
</feature>
<evidence type="ECO:0000256" key="3">
    <source>
        <dbReference type="ARBA" id="ARBA00022527"/>
    </source>
</evidence>
<evidence type="ECO:0000313" key="13">
    <source>
        <dbReference type="RefSeq" id="XP_032833381.1"/>
    </source>
</evidence>
<proteinExistence type="inferred from homology"/>
<gene>
    <name evidence="13" type="primary">LOC116956059</name>
</gene>
<evidence type="ECO:0000256" key="1">
    <source>
        <dbReference type="ARBA" id="ARBA00010886"/>
    </source>
</evidence>
<feature type="compositionally biased region" description="Basic and acidic residues" evidence="10">
    <location>
        <begin position="432"/>
        <end position="442"/>
    </location>
</feature>
<dbReference type="InterPro" id="IPR011009">
    <property type="entry name" value="Kinase-like_dom_sf"/>
</dbReference>
<evidence type="ECO:0000256" key="7">
    <source>
        <dbReference type="ARBA" id="ARBA00022840"/>
    </source>
</evidence>
<sequence>MSRFRQVKPSLPTPERPPPRPPPAPPPPTVAGLGVVASRYEVRRRLGAGSFGSVYLVRDLKAAAAAATAGGSGGGEAMCVLKTVPVGELRADETVHAHTEARLLARLRHPCIVRLHASFLERDLLCIVTELCEGGDLDARLEQCRCSRGGAGGVLPCDQILDWLLQLLFGVHYMHSSCVIHRDLKTKNIFLSRNDVIKIGDFGVSRLLQAPADMASTFTGTPLYMSPEVLQLHAYGAKADIWALGCVLYEMCTLRPAFAASTWVQILRRILEEPGPALPPGFPPALDALLQRMLSKETSDRPSAEELLHEPFIQQRIQSSLSRLEEQLGAERRRCGAEQGEEETSQVPQRTVHLETLRACAQVRAMTPRERMRIRKLQTADLHARKLQEVAEDHRLNNLRQRNNNRMRNTANHLRALMNIDEAATAEEEELESLRRSDRRSAGTEGHVGPGMEGHVGPGMEGHVGPGMEGHVAPGAGGNSGLAVRDGQGYEIPDDPALAEILYEDDFEVDSEDSTSTDDDDDDESTTNDSDVRDLLRCFHAVVNSAGDGGGSHR</sequence>
<feature type="compositionally biased region" description="Gly residues" evidence="10">
    <location>
        <begin position="446"/>
        <end position="468"/>
    </location>
</feature>
<keyword evidence="3" id="KW-0723">Serine/threonine-protein kinase</keyword>
<dbReference type="Pfam" id="PF00069">
    <property type="entry name" value="Pkinase"/>
    <property type="match status" value="1"/>
</dbReference>
<evidence type="ECO:0000313" key="12">
    <source>
        <dbReference type="Proteomes" id="UP001318040"/>
    </source>
</evidence>
<dbReference type="InterPro" id="IPR008271">
    <property type="entry name" value="Ser/Thr_kinase_AS"/>
</dbReference>
<evidence type="ECO:0000256" key="9">
    <source>
        <dbReference type="ARBA" id="ARBA00048679"/>
    </source>
</evidence>
<protein>
    <recommendedName>
        <fullName evidence="2">non-specific serine/threonine protein kinase</fullName>
        <ecNumber evidence="2">2.7.11.1</ecNumber>
    </recommendedName>
</protein>
<dbReference type="InterPro" id="IPR051131">
    <property type="entry name" value="NEK_Ser/Thr_kinase_NIMA"/>
</dbReference>
<feature type="domain" description="Protein kinase" evidence="11">
    <location>
        <begin position="40"/>
        <end position="313"/>
    </location>
</feature>
<feature type="compositionally biased region" description="Acidic residues" evidence="10">
    <location>
        <begin position="502"/>
        <end position="526"/>
    </location>
</feature>
<comment type="similarity">
    <text evidence="1">Belongs to the protein kinase superfamily. NEK Ser/Thr protein kinase family. NIMA subfamily.</text>
</comment>